<protein>
    <submittedName>
        <fullName evidence="1">Uncharacterized protein</fullName>
    </submittedName>
</protein>
<proteinExistence type="predicted"/>
<sequence length="273" mass="29130">MGIAIGTTIANASDQGLGNIFLNKQYISRGGITDADTIAALETFEAALRSKGLINRLSKIFLQTGKASSDAIDFLNPANTDFVYENDEATDHTKALGYTSSSSEGKYVSNSGSTIPLPVDTMHFHAYNTTPDTEASPAQRLIRVAIGNDFLVELIRNQSGRTLGVIGLYTSDTEGLVRADVGYDTTKTGLLSVVRQTTSVKLYDGGVEIGSKSVTPFTGNAPAASKIDILNSFDSNIPNISMRAFAWGSGEWTPQNEEDFKDALNALNNALSV</sequence>
<reference evidence="1 2" key="1">
    <citation type="submission" date="2018-07" db="EMBL/GenBank/DDBJ databases">
        <title>Leeuwenhoekiella genomics.</title>
        <authorList>
            <person name="Tahon G."/>
            <person name="Willems A."/>
        </authorList>
    </citation>
    <scope>NUCLEOTIDE SEQUENCE [LARGE SCALE GENOMIC DNA]</scope>
    <source>
        <strain evidence="1 2">LMG 1345</strain>
    </source>
</reference>
<dbReference type="AlphaFoldDB" id="A0A4Q0PNN2"/>
<comment type="caution">
    <text evidence="1">The sequence shown here is derived from an EMBL/GenBank/DDBJ whole genome shotgun (WGS) entry which is preliminary data.</text>
</comment>
<dbReference type="Proteomes" id="UP000290608">
    <property type="component" value="Unassembled WGS sequence"/>
</dbReference>
<organism evidence="1 2">
    <name type="scientific">Leeuwenhoekiella marinoflava</name>
    <dbReference type="NCBI Taxonomy" id="988"/>
    <lineage>
        <taxon>Bacteria</taxon>
        <taxon>Pseudomonadati</taxon>
        <taxon>Bacteroidota</taxon>
        <taxon>Flavobacteriia</taxon>
        <taxon>Flavobacteriales</taxon>
        <taxon>Flavobacteriaceae</taxon>
        <taxon>Leeuwenhoekiella</taxon>
    </lineage>
</organism>
<evidence type="ECO:0000313" key="2">
    <source>
        <dbReference type="Proteomes" id="UP000290608"/>
    </source>
</evidence>
<dbReference type="RefSeq" id="WP_073098508.1">
    <property type="nucleotide sequence ID" value="NZ_QOVL01000005.1"/>
</dbReference>
<name>A0A4Q0PNN2_9FLAO</name>
<evidence type="ECO:0000313" key="1">
    <source>
        <dbReference type="EMBL" id="RXG32034.1"/>
    </source>
</evidence>
<accession>A0A4Q0PNN2</accession>
<dbReference type="EMBL" id="QOVL01000005">
    <property type="protein sequence ID" value="RXG32034.1"/>
    <property type="molecule type" value="Genomic_DNA"/>
</dbReference>
<gene>
    <name evidence="1" type="ORF">DSL99_1339</name>
</gene>
<dbReference type="STRING" id="1122159.SAMN02745246_01394"/>